<evidence type="ECO:0000256" key="1">
    <source>
        <dbReference type="SAM" id="MobiDB-lite"/>
    </source>
</evidence>
<gene>
    <name evidence="2" type="ORF">DSM100688_0387</name>
    <name evidence="3" type="ORF">GFD24_01965</name>
</gene>
<sequence length="139" mass="15597">MRRTYGLDLDDLWDGGIRVGTCADLAANLPPGSLVWRRLDVPDAWTPVEHLLALQADQMNMWMWGNADPKKRGPRPEPLPRPGTKKTERQPGRTVPESRGRAIKPVAMTLEEFEEYRSQRFVDIGAEPYRSGTPDGADG</sequence>
<accession>A0A6L4X538</accession>
<evidence type="ECO:0000313" key="4">
    <source>
        <dbReference type="Proteomes" id="UP000469943"/>
    </source>
</evidence>
<dbReference type="RefSeq" id="WP_152357474.1">
    <property type="nucleotide sequence ID" value="NZ_WBSM01000001.1"/>
</dbReference>
<dbReference type="AlphaFoldDB" id="A0A6L4X538"/>
<organism evidence="2 5">
    <name type="scientific">Bifidobacterium ramosum</name>
    <dbReference type="NCBI Taxonomy" id="1798158"/>
    <lineage>
        <taxon>Bacteria</taxon>
        <taxon>Bacillati</taxon>
        <taxon>Actinomycetota</taxon>
        <taxon>Actinomycetes</taxon>
        <taxon>Bifidobacteriales</taxon>
        <taxon>Bifidobacteriaceae</taxon>
        <taxon>Bifidobacterium</taxon>
    </lineage>
</organism>
<comment type="caution">
    <text evidence="2">The sequence shown here is derived from an EMBL/GenBank/DDBJ whole genome shotgun (WGS) entry which is preliminary data.</text>
</comment>
<reference evidence="2 5" key="2">
    <citation type="submission" date="2019-10" db="EMBL/GenBank/DDBJ databases">
        <title>Characterization of the phylogenetic diversity of two novel species belonging to the genus Bifidobacterium: Bifidobacterium cebidarum sp. nov. and Bifidobacterium leontopitheci sp. nov.</title>
        <authorList>
            <person name="Lugli G.A."/>
            <person name="Duranti S."/>
            <person name="Milani C."/>
            <person name="Turroni F."/>
            <person name="Ventura M."/>
        </authorList>
    </citation>
    <scope>NUCLEOTIDE SEQUENCE [LARGE SCALE GENOMIC DNA]</scope>
    <source>
        <strain evidence="2 5">DSM 100688</strain>
    </source>
</reference>
<evidence type="ECO:0000313" key="3">
    <source>
        <dbReference type="EMBL" id="NEG71011.1"/>
    </source>
</evidence>
<feature type="compositionally biased region" description="Basic and acidic residues" evidence="1">
    <location>
        <begin position="85"/>
        <end position="100"/>
    </location>
</feature>
<reference evidence="3 4" key="1">
    <citation type="submission" date="2019-10" db="EMBL/GenBank/DDBJ databases">
        <title>Bifidobacterium from non-human primates.</title>
        <authorList>
            <person name="Modesto M."/>
        </authorList>
    </citation>
    <scope>NUCLEOTIDE SEQUENCE [LARGE SCALE GENOMIC DNA]</scope>
    <source>
        <strain evidence="3 4">TREM</strain>
    </source>
</reference>
<name>A0A6L4X538_9BIFI</name>
<dbReference type="EMBL" id="WHZX01000001">
    <property type="protein sequence ID" value="NEG71011.1"/>
    <property type="molecule type" value="Genomic_DNA"/>
</dbReference>
<evidence type="ECO:0000313" key="5">
    <source>
        <dbReference type="Proteomes" id="UP000482084"/>
    </source>
</evidence>
<dbReference type="Proteomes" id="UP000482084">
    <property type="component" value="Unassembled WGS sequence"/>
</dbReference>
<feature type="region of interest" description="Disordered" evidence="1">
    <location>
        <begin position="64"/>
        <end position="103"/>
    </location>
</feature>
<proteinExistence type="predicted"/>
<dbReference type="Proteomes" id="UP000469943">
    <property type="component" value="Unassembled WGS sequence"/>
</dbReference>
<dbReference type="EMBL" id="WBSM01000001">
    <property type="protein sequence ID" value="KAB8289307.1"/>
    <property type="molecule type" value="Genomic_DNA"/>
</dbReference>
<dbReference type="OrthoDB" id="5147813at2"/>
<keyword evidence="5" id="KW-1185">Reference proteome</keyword>
<evidence type="ECO:0000313" key="2">
    <source>
        <dbReference type="EMBL" id="KAB8289307.1"/>
    </source>
</evidence>
<protein>
    <submittedName>
        <fullName evidence="2">Uncharacterized protein</fullName>
    </submittedName>
</protein>